<organism evidence="3 4">
    <name type="scientific">Gryllotalpicola reticulitermitis</name>
    <dbReference type="NCBI Taxonomy" id="1184153"/>
    <lineage>
        <taxon>Bacteria</taxon>
        <taxon>Bacillati</taxon>
        <taxon>Actinomycetota</taxon>
        <taxon>Actinomycetes</taxon>
        <taxon>Micrococcales</taxon>
        <taxon>Microbacteriaceae</taxon>
        <taxon>Gryllotalpicola</taxon>
    </lineage>
</organism>
<evidence type="ECO:0000259" key="1">
    <source>
        <dbReference type="Pfam" id="PF03551"/>
    </source>
</evidence>
<dbReference type="InterPro" id="IPR036390">
    <property type="entry name" value="WH_DNA-bd_sf"/>
</dbReference>
<accession>A0ABV8Q9U4</accession>
<dbReference type="SUPFAM" id="SSF46785">
    <property type="entry name" value="Winged helix' DNA-binding domain"/>
    <property type="match status" value="1"/>
</dbReference>
<dbReference type="InterPro" id="IPR005149">
    <property type="entry name" value="Tscrpt_reg_PadR_N"/>
</dbReference>
<feature type="domain" description="Transcription regulator PadR N-terminal" evidence="1">
    <location>
        <begin position="7"/>
        <end position="76"/>
    </location>
</feature>
<dbReference type="InterPro" id="IPR018309">
    <property type="entry name" value="Tscrpt_reg_PadR_C"/>
</dbReference>
<dbReference type="Pfam" id="PF03551">
    <property type="entry name" value="PadR"/>
    <property type="match status" value="1"/>
</dbReference>
<dbReference type="Proteomes" id="UP001595900">
    <property type="component" value="Unassembled WGS sequence"/>
</dbReference>
<evidence type="ECO:0000259" key="2">
    <source>
        <dbReference type="Pfam" id="PF10400"/>
    </source>
</evidence>
<reference evidence="4" key="1">
    <citation type="journal article" date="2019" name="Int. J. Syst. Evol. Microbiol.">
        <title>The Global Catalogue of Microorganisms (GCM) 10K type strain sequencing project: providing services to taxonomists for standard genome sequencing and annotation.</title>
        <authorList>
            <consortium name="The Broad Institute Genomics Platform"/>
            <consortium name="The Broad Institute Genome Sequencing Center for Infectious Disease"/>
            <person name="Wu L."/>
            <person name="Ma J."/>
        </authorList>
    </citation>
    <scope>NUCLEOTIDE SEQUENCE [LARGE SCALE GENOMIC DNA]</scope>
    <source>
        <strain evidence="4">CGMCC 1.10363</strain>
    </source>
</reference>
<dbReference type="RefSeq" id="WP_390229952.1">
    <property type="nucleotide sequence ID" value="NZ_JBHSCN010000006.1"/>
</dbReference>
<dbReference type="InterPro" id="IPR036388">
    <property type="entry name" value="WH-like_DNA-bd_sf"/>
</dbReference>
<sequence>MSVRQSLLAILDQGPCYGYQLRGEFDRRTGGTWPLNVGQIYQTLERLERDGLVAKSDSDREGRAYYEITDAGHAAAASWLAAPVERQTAARGELAIKLAIAATLPGVNLEQVIHVQRAAALELLRELSRRREAIDEPRSPEDLALLLLVDAQIFQVDGELRWLDHCEGRLASAVAAGVAGPLPLSTDVPKRGRPARVHAAEGA</sequence>
<dbReference type="EMBL" id="JBHSCN010000006">
    <property type="protein sequence ID" value="MFC4244428.1"/>
    <property type="molecule type" value="Genomic_DNA"/>
</dbReference>
<feature type="domain" description="Transcription regulator PadR C-terminal" evidence="2">
    <location>
        <begin position="91"/>
        <end position="170"/>
    </location>
</feature>
<gene>
    <name evidence="3" type="ORF">ACFOYW_13705</name>
</gene>
<evidence type="ECO:0000313" key="3">
    <source>
        <dbReference type="EMBL" id="MFC4244428.1"/>
    </source>
</evidence>
<keyword evidence="4" id="KW-1185">Reference proteome</keyword>
<evidence type="ECO:0000313" key="4">
    <source>
        <dbReference type="Proteomes" id="UP001595900"/>
    </source>
</evidence>
<dbReference type="PANTHER" id="PTHR43252">
    <property type="entry name" value="TRANSCRIPTIONAL REGULATOR YQJI"/>
    <property type="match status" value="1"/>
</dbReference>
<proteinExistence type="predicted"/>
<name>A0ABV8Q9U4_9MICO</name>
<dbReference type="PANTHER" id="PTHR43252:SF6">
    <property type="entry name" value="NEGATIVE TRANSCRIPTION REGULATOR PADR"/>
    <property type="match status" value="1"/>
</dbReference>
<dbReference type="Gene3D" id="1.10.10.10">
    <property type="entry name" value="Winged helix-like DNA-binding domain superfamily/Winged helix DNA-binding domain"/>
    <property type="match status" value="1"/>
</dbReference>
<protein>
    <submittedName>
        <fullName evidence="3">PadR family transcriptional regulator</fullName>
    </submittedName>
</protein>
<comment type="caution">
    <text evidence="3">The sequence shown here is derived from an EMBL/GenBank/DDBJ whole genome shotgun (WGS) entry which is preliminary data.</text>
</comment>
<dbReference type="Pfam" id="PF10400">
    <property type="entry name" value="Vir_act_alpha_C"/>
    <property type="match status" value="1"/>
</dbReference>